<dbReference type="Gene3D" id="1.25.40.10">
    <property type="entry name" value="Tetratricopeptide repeat domain"/>
    <property type="match status" value="2"/>
</dbReference>
<keyword evidence="2" id="KW-0802">TPR repeat</keyword>
<dbReference type="EMBL" id="BAABAL010000012">
    <property type="protein sequence ID" value="GAA4010949.1"/>
    <property type="molecule type" value="Genomic_DNA"/>
</dbReference>
<evidence type="ECO:0000313" key="4">
    <source>
        <dbReference type="Proteomes" id="UP001501747"/>
    </source>
</evidence>
<organism evidence="3 4">
    <name type="scientific">Allokutzneria multivorans</name>
    <dbReference type="NCBI Taxonomy" id="1142134"/>
    <lineage>
        <taxon>Bacteria</taxon>
        <taxon>Bacillati</taxon>
        <taxon>Actinomycetota</taxon>
        <taxon>Actinomycetes</taxon>
        <taxon>Pseudonocardiales</taxon>
        <taxon>Pseudonocardiaceae</taxon>
        <taxon>Allokutzneria</taxon>
    </lineage>
</organism>
<keyword evidence="4" id="KW-1185">Reference proteome</keyword>
<proteinExistence type="predicted"/>
<evidence type="ECO:0000313" key="3">
    <source>
        <dbReference type="EMBL" id="GAA4010949.1"/>
    </source>
</evidence>
<dbReference type="SMART" id="SM00028">
    <property type="entry name" value="TPR"/>
    <property type="match status" value="3"/>
</dbReference>
<sequence length="581" mass="63210">MISVDNALSCCADRRLGGPFTLGRQLLRTLLDSDGPWRHPKENLVLSFVDPNPSIPDEAAPLALRTPSVNRIQHFPQRHLWYLCHAVAEVVEHHLPEETLIEVCHLAEADETDRLLVQALVERARFRLRPPPVRVVRGNHVEPGTEAPLDEAALLDAVRLGYYETAELCGRVLVDEADWPEDYDADFHALLHAHTVTLIAVGRPIESVWYSRIAARRWGGPALRASAHHGQAMFHSHFGGPADLDLDRAARSWGKAMTAAASIAEPELRARRTAFYENSLALAHRKNGDLATALSRIDAGLAVLDRGGQEALQHWMVLRGNRAAVLTLLGRADEALADLDHAVACDPANAQPLVDRATAFRAVGRTEEALRDLTHAIDHCVCGPEAYVNRASLLLAAGELDAALEDLRLARLLDDSCDATLVQFAEVLIDAELFAEAADLLHEWTGHDPSATVWALRARLAVAGGAAGHALATVDAGLVRHPASDVLRTERAAVLHLLRRPAEALAELDHVCAGGEGDPVVEANRVLLLVECGRQHEALARARRLLRREVSDEIRSYVRDVLAGVGHPVPTAEAADLGPVL</sequence>
<reference evidence="4" key="1">
    <citation type="journal article" date="2019" name="Int. J. Syst. Evol. Microbiol.">
        <title>The Global Catalogue of Microorganisms (GCM) 10K type strain sequencing project: providing services to taxonomists for standard genome sequencing and annotation.</title>
        <authorList>
            <consortium name="The Broad Institute Genomics Platform"/>
            <consortium name="The Broad Institute Genome Sequencing Center for Infectious Disease"/>
            <person name="Wu L."/>
            <person name="Ma J."/>
        </authorList>
    </citation>
    <scope>NUCLEOTIDE SEQUENCE [LARGE SCALE GENOMIC DNA]</scope>
    <source>
        <strain evidence="4">JCM 17342</strain>
    </source>
</reference>
<dbReference type="InterPro" id="IPR019734">
    <property type="entry name" value="TPR_rpt"/>
</dbReference>
<keyword evidence="1" id="KW-0677">Repeat</keyword>
<dbReference type="PANTHER" id="PTHR44858">
    <property type="entry name" value="TETRATRICOPEPTIDE REPEAT PROTEIN 6"/>
    <property type="match status" value="1"/>
</dbReference>
<dbReference type="InterPro" id="IPR011990">
    <property type="entry name" value="TPR-like_helical_dom_sf"/>
</dbReference>
<dbReference type="SUPFAM" id="SSF48452">
    <property type="entry name" value="TPR-like"/>
    <property type="match status" value="2"/>
</dbReference>
<gene>
    <name evidence="3" type="ORF">GCM10022247_36530</name>
</gene>
<evidence type="ECO:0000256" key="1">
    <source>
        <dbReference type="ARBA" id="ARBA00022737"/>
    </source>
</evidence>
<dbReference type="InterPro" id="IPR050498">
    <property type="entry name" value="Ycf3"/>
</dbReference>
<protein>
    <recommendedName>
        <fullName evidence="5">Tetratricopeptide repeat protein</fullName>
    </recommendedName>
</protein>
<evidence type="ECO:0008006" key="5">
    <source>
        <dbReference type="Google" id="ProtNLM"/>
    </source>
</evidence>
<accession>A0ABP7SFB7</accession>
<comment type="caution">
    <text evidence="3">The sequence shown here is derived from an EMBL/GenBank/DDBJ whole genome shotgun (WGS) entry which is preliminary data.</text>
</comment>
<name>A0ABP7SFB7_9PSEU</name>
<dbReference type="Proteomes" id="UP001501747">
    <property type="component" value="Unassembled WGS sequence"/>
</dbReference>
<dbReference type="PANTHER" id="PTHR44858:SF1">
    <property type="entry name" value="UDP-N-ACETYLGLUCOSAMINE--PEPTIDE N-ACETYLGLUCOSAMINYLTRANSFERASE SPINDLY-RELATED"/>
    <property type="match status" value="1"/>
</dbReference>
<evidence type="ECO:0000256" key="2">
    <source>
        <dbReference type="ARBA" id="ARBA00022803"/>
    </source>
</evidence>